<dbReference type="Proteomes" id="UP000295293">
    <property type="component" value="Unassembled WGS sequence"/>
</dbReference>
<comment type="similarity">
    <text evidence="1">Belongs to the metallo-beta-lactamase superfamily. Class-B beta-lactamase family.</text>
</comment>
<evidence type="ECO:0000313" key="5">
    <source>
        <dbReference type="Proteomes" id="UP000295293"/>
    </source>
</evidence>
<sequence>MYLRSLLFCLACGIGSTAATAAEPAPQQSAQKPGFSELVPGVLSFSGPATTVLLLQTSAGSLLVESELPKTRDALLQALDAVSKEAPRYVVNTHWHLDHSGNNEALAARGSLIVAHVNAGRRMGEDTYLKHLDKMMPAMPAAALPAIAFKGDGTLRLGGQPVQLIHIPRAHTDGDLLVHLPAANVLHMGDCFFNGLYPIIDTGTGGTVDGMLAALDRGLALSNPGMKIVAGHGPVGGQVELQAARDMLAQLRDRVAVLKREGRSRDEVVAAQPSKDLDARWGQGWVKPAQIVGSIYDSLPR</sequence>
<dbReference type="RefSeq" id="WP_133820411.1">
    <property type="nucleotide sequence ID" value="NZ_SNZH01000013.1"/>
</dbReference>
<dbReference type="OrthoDB" id="420651at2"/>
<reference evidence="4 5" key="1">
    <citation type="submission" date="2019-03" db="EMBL/GenBank/DDBJ databases">
        <title>Genomic Encyclopedia of Type Strains, Phase IV (KMG-IV): sequencing the most valuable type-strain genomes for metagenomic binning, comparative biology and taxonomic classification.</title>
        <authorList>
            <person name="Goeker M."/>
        </authorList>
    </citation>
    <scope>NUCLEOTIDE SEQUENCE [LARGE SCALE GENOMIC DNA]</scope>
    <source>
        <strain evidence="4 5">DSM 21667</strain>
    </source>
</reference>
<gene>
    <name evidence="4" type="ORF">DFR29_113164</name>
</gene>
<dbReference type="SUPFAM" id="SSF56281">
    <property type="entry name" value="Metallo-hydrolase/oxidoreductase"/>
    <property type="match status" value="1"/>
</dbReference>
<comment type="caution">
    <text evidence="4">The sequence shown here is derived from an EMBL/GenBank/DDBJ whole genome shotgun (WGS) entry which is preliminary data.</text>
</comment>
<dbReference type="EMBL" id="SNZH01000013">
    <property type="protein sequence ID" value="TDR40463.1"/>
    <property type="molecule type" value="Genomic_DNA"/>
</dbReference>
<protein>
    <submittedName>
        <fullName evidence="4">Glyoxylase-like metal-dependent hydrolase (Beta-lactamase superfamily II)</fullName>
    </submittedName>
</protein>
<evidence type="ECO:0000256" key="1">
    <source>
        <dbReference type="ARBA" id="ARBA00005250"/>
    </source>
</evidence>
<dbReference type="GO" id="GO:0016787">
    <property type="term" value="F:hydrolase activity"/>
    <property type="evidence" value="ECO:0007669"/>
    <property type="project" value="UniProtKB-KW"/>
</dbReference>
<dbReference type="InterPro" id="IPR050855">
    <property type="entry name" value="NDM-1-like"/>
</dbReference>
<dbReference type="InterPro" id="IPR001279">
    <property type="entry name" value="Metallo-B-lactamas"/>
</dbReference>
<dbReference type="AlphaFoldDB" id="A0A4R6YR20"/>
<dbReference type="InterPro" id="IPR036866">
    <property type="entry name" value="RibonucZ/Hydroxyglut_hydro"/>
</dbReference>
<evidence type="ECO:0000259" key="3">
    <source>
        <dbReference type="SMART" id="SM00849"/>
    </source>
</evidence>
<keyword evidence="4" id="KW-0378">Hydrolase</keyword>
<keyword evidence="2" id="KW-0732">Signal</keyword>
<keyword evidence="5" id="KW-1185">Reference proteome</keyword>
<dbReference type="CDD" id="cd16282">
    <property type="entry name" value="metallo-hydrolase-like_MBL-fold"/>
    <property type="match status" value="1"/>
</dbReference>
<evidence type="ECO:0000256" key="2">
    <source>
        <dbReference type="SAM" id="SignalP"/>
    </source>
</evidence>
<dbReference type="PANTHER" id="PTHR42951:SF4">
    <property type="entry name" value="ACYL-COENZYME A THIOESTERASE MBLAC2"/>
    <property type="match status" value="1"/>
</dbReference>
<dbReference type="Gene3D" id="3.60.15.10">
    <property type="entry name" value="Ribonuclease Z/Hydroxyacylglutathione hydrolase-like"/>
    <property type="match status" value="1"/>
</dbReference>
<proteinExistence type="inferred from homology"/>
<organism evidence="4 5">
    <name type="scientific">Tahibacter aquaticus</name>
    <dbReference type="NCBI Taxonomy" id="520092"/>
    <lineage>
        <taxon>Bacteria</taxon>
        <taxon>Pseudomonadati</taxon>
        <taxon>Pseudomonadota</taxon>
        <taxon>Gammaproteobacteria</taxon>
        <taxon>Lysobacterales</taxon>
        <taxon>Rhodanobacteraceae</taxon>
        <taxon>Tahibacter</taxon>
    </lineage>
</organism>
<evidence type="ECO:0000313" key="4">
    <source>
        <dbReference type="EMBL" id="TDR40463.1"/>
    </source>
</evidence>
<feature type="chain" id="PRO_5020565072" evidence="2">
    <location>
        <begin position="22"/>
        <end position="301"/>
    </location>
</feature>
<feature type="signal peptide" evidence="2">
    <location>
        <begin position="1"/>
        <end position="21"/>
    </location>
</feature>
<accession>A0A4R6YR20</accession>
<feature type="domain" description="Metallo-beta-lactamase" evidence="3">
    <location>
        <begin position="49"/>
        <end position="232"/>
    </location>
</feature>
<dbReference type="SMART" id="SM00849">
    <property type="entry name" value="Lactamase_B"/>
    <property type="match status" value="1"/>
</dbReference>
<dbReference type="PANTHER" id="PTHR42951">
    <property type="entry name" value="METALLO-BETA-LACTAMASE DOMAIN-CONTAINING"/>
    <property type="match status" value="1"/>
</dbReference>
<dbReference type="GO" id="GO:0017001">
    <property type="term" value="P:antibiotic catabolic process"/>
    <property type="evidence" value="ECO:0007669"/>
    <property type="project" value="UniProtKB-ARBA"/>
</dbReference>
<dbReference type="Pfam" id="PF00753">
    <property type="entry name" value="Lactamase_B"/>
    <property type="match status" value="1"/>
</dbReference>
<name>A0A4R6YR20_9GAMM</name>